<feature type="transmembrane region" description="Helical" evidence="1">
    <location>
        <begin position="283"/>
        <end position="304"/>
    </location>
</feature>
<keyword evidence="1" id="KW-0812">Transmembrane</keyword>
<dbReference type="InParanoid" id="Q757Q5"/>
<dbReference type="SUPFAM" id="SSF56219">
    <property type="entry name" value="DNase I-like"/>
    <property type="match status" value="1"/>
</dbReference>
<evidence type="ECO:0000259" key="5">
    <source>
        <dbReference type="Pfam" id="PF23226"/>
    </source>
</evidence>
<dbReference type="EMBL" id="AE016818">
    <property type="protein sequence ID" value="AAS52642.2"/>
    <property type="molecule type" value="Genomic_DNA"/>
</dbReference>
<feature type="transmembrane region" description="Helical" evidence="1">
    <location>
        <begin position="538"/>
        <end position="557"/>
    </location>
</feature>
<dbReference type="eggNOG" id="KOG3979">
    <property type="taxonomic scope" value="Eukaryota"/>
</dbReference>
<feature type="transmembrane region" description="Helical" evidence="1">
    <location>
        <begin position="311"/>
        <end position="334"/>
    </location>
</feature>
<feature type="transmembrane region" description="Helical" evidence="1">
    <location>
        <begin position="586"/>
        <end position="612"/>
    </location>
</feature>
<dbReference type="OMA" id="CVWYFPL"/>
<dbReference type="InterPro" id="IPR036691">
    <property type="entry name" value="Endo/exonu/phosph_ase_sf"/>
</dbReference>
<dbReference type="Pfam" id="PF10277">
    <property type="entry name" value="Frag1"/>
    <property type="match status" value="1"/>
</dbReference>
<dbReference type="STRING" id="284811.Q757Q5"/>
<feature type="transmembrane region" description="Helical" evidence="1">
    <location>
        <begin position="121"/>
        <end position="138"/>
    </location>
</feature>
<dbReference type="GO" id="GO:0006506">
    <property type="term" value="P:GPI anchor biosynthetic process"/>
    <property type="evidence" value="ECO:0000318"/>
    <property type="project" value="GO_Central"/>
</dbReference>
<dbReference type="InterPro" id="IPR057315">
    <property type="entry name" value="Exo_endo_phos_PGAP2IP_C"/>
</dbReference>
<feature type="transmembrane region" description="Helical" evidence="1">
    <location>
        <begin position="150"/>
        <end position="167"/>
    </location>
</feature>
<sequence>MTSVNGKHIVHLHSLFASSAFICALVVGYQLHFHKIVRNAHYGYPDEWFPSVSATIGDRYPERSLFQVLIAVTAFPRFLLLLMHWVRSRSALGVMAGFTRTMTCGGWVYITSSDDHDAHDVFMIAYIVLTIPWCVFVVRHATHNRALRKVVGGAFFGTLVPLIYWFIQHNVKKRAGAYSIYAYFEWSLIILDILFDGLSYADMEDLTITFGTQGSRPSVGVLQSKTSTLLSSAGKGLGGGAMEEMLEEVIITQEHEKLVYLPDEPITNQASLFYIVVSTFDSFMFWTNLTALLCMIWFFPLWYMGISGYEAVIAAVLSPVLLYVPFFPTLIQQYGPLLANVIGIGAYIVEKPEWRLMTVAVATGLSTMNFAVTLKSIVKDNARVAQFAITWSLGLVASVVLKMAFYSNNPLWPIMKEENGGWNKTGLAIATAFAMITPYVNRCHYARKKSSEPSGQTYTILPLYKRALASVGFGALVFAIHQSLTESSTLIYWCWEGWSQSAKMGPLAWPFTGLTCVAMVVGVHLSKRFAESPGSTSRWLLALSTAVLSTSHITGWYKFVFGGLPYAVSIMLFIPNYFITMNKASYFSLVGSFVVYILLTLSHVWTVAYAFVPFGWVLRERLHWVLTASTMCILLGSCDYPLSVPISAAFMKRVTIVLVGVMVAIAYSVEQLKPTGVPQPYHPDANLITAGIWTIHFGLDNDLWASENRMIDLIRDMELDLVGLLETDTQRITTGNRDLTARMSHELQMYADYGPGPNKHTWGAVLLSKFPIVESTHHLLPSPVGELAPVIHAVIEAYGELVDVYVFHSGQEEDVLDRKLQSEALRDIMGARDRPAILLSYLVTKPNEGNYHTYVGEASGMQDIDFEDDDRWCQYILYKNLKRTGFARVSRSTITDTELQVGKFQVHNGVSQGLKRVEKSQVNDTLRFPDKFLGDGVRGHRYHVFNEPRYYE</sequence>
<dbReference type="InterPro" id="IPR051916">
    <property type="entry name" value="GPI-anchor_lipid_remodeler"/>
</dbReference>
<dbReference type="OrthoDB" id="68581at2759"/>
<reference evidence="6 7" key="1">
    <citation type="journal article" date="2004" name="Science">
        <title>The Ashbya gossypii genome as a tool for mapping the ancient Saccharomyces cerevisiae genome.</title>
        <authorList>
            <person name="Dietrich F.S."/>
            <person name="Voegeli S."/>
            <person name="Brachat S."/>
            <person name="Lerch A."/>
            <person name="Gates K."/>
            <person name="Steiner S."/>
            <person name="Mohr C."/>
            <person name="Pohlmann R."/>
            <person name="Luedi P."/>
            <person name="Choi S."/>
            <person name="Wing R.A."/>
            <person name="Flavier A."/>
            <person name="Gaffney T.D."/>
            <person name="Philippsen P."/>
        </authorList>
    </citation>
    <scope>NUCLEOTIDE SEQUENCE [LARGE SCALE GENOMIC DNA]</scope>
    <source>
        <strain evidence="7">ATCC 10895 / CBS 109.51 / FGSC 9923 / NRRL Y-1056</strain>
    </source>
</reference>
<dbReference type="HOGENOM" id="CLU_009808_0_0_1"/>
<evidence type="ECO:0000259" key="4">
    <source>
        <dbReference type="Pfam" id="PF23022"/>
    </source>
</evidence>
<dbReference type="KEGG" id="ago:AGOS_AEL043W"/>
<feature type="transmembrane region" description="Helical" evidence="1">
    <location>
        <begin position="425"/>
        <end position="442"/>
    </location>
</feature>
<feature type="transmembrane region" description="Helical" evidence="1">
    <location>
        <begin position="354"/>
        <end position="372"/>
    </location>
</feature>
<keyword evidence="1" id="KW-0472">Membrane</keyword>
<dbReference type="Gene3D" id="3.60.10.10">
    <property type="entry name" value="Endonuclease/exonuclease/phosphatase"/>
    <property type="match status" value="1"/>
</dbReference>
<feature type="transmembrane region" description="Helical" evidence="1">
    <location>
        <begin position="563"/>
        <end position="579"/>
    </location>
</feature>
<dbReference type="InterPro" id="IPR019402">
    <property type="entry name" value="CWH43_N"/>
</dbReference>
<name>Q757Q5_EREGS</name>
<dbReference type="FunCoup" id="Q757Q5">
    <property type="interactions" value="18"/>
</dbReference>
<dbReference type="FunFam" id="3.60.10.10:FF:000031">
    <property type="entry name" value="Calcofluor white hypersensitive protein"/>
    <property type="match status" value="1"/>
</dbReference>
<dbReference type="Pfam" id="PF23022">
    <property type="entry name" value="6TM_1st_PGAP2IP"/>
    <property type="match status" value="1"/>
</dbReference>
<feature type="domain" description="CWH43-like N-terminal" evidence="2">
    <location>
        <begin position="8"/>
        <end position="205"/>
    </location>
</feature>
<feature type="domain" description="PGAP2IP second transmembrane" evidence="3">
    <location>
        <begin position="466"/>
        <end position="639"/>
    </location>
</feature>
<gene>
    <name evidence="6" type="ORF">AGOS_AEL043W</name>
</gene>
<protein>
    <submittedName>
        <fullName evidence="6">AEL043Wp</fullName>
    </submittedName>
</protein>
<feature type="transmembrane region" description="Helical" evidence="1">
    <location>
        <begin position="463"/>
        <end position="481"/>
    </location>
</feature>
<feature type="transmembrane region" description="Helical" evidence="1">
    <location>
        <begin position="12"/>
        <end position="31"/>
    </location>
</feature>
<feature type="transmembrane region" description="Helical" evidence="1">
    <location>
        <begin position="507"/>
        <end position="526"/>
    </location>
</feature>
<dbReference type="RefSeq" id="NP_984818.2">
    <property type="nucleotide sequence ID" value="NM_210172.2"/>
</dbReference>
<dbReference type="PANTHER" id="PTHR14859:SF1">
    <property type="entry name" value="PGAP2-INTERACTING PROTEIN"/>
    <property type="match status" value="1"/>
</dbReference>
<evidence type="ECO:0000313" key="7">
    <source>
        <dbReference type="Proteomes" id="UP000000591"/>
    </source>
</evidence>
<evidence type="ECO:0000259" key="3">
    <source>
        <dbReference type="Pfam" id="PF23021"/>
    </source>
</evidence>
<dbReference type="PANTHER" id="PTHR14859">
    <property type="entry name" value="CALCOFLUOR WHITE HYPERSENSITIVE PROTEIN PRECURSOR"/>
    <property type="match status" value="1"/>
</dbReference>
<dbReference type="InterPro" id="IPR053912">
    <property type="entry name" value="PGAP2IP_TM_1nd"/>
</dbReference>
<feature type="transmembrane region" description="Helical" evidence="1">
    <location>
        <begin position="384"/>
        <end position="405"/>
    </location>
</feature>
<dbReference type="Pfam" id="PF23226">
    <property type="entry name" value="Exo_endo_phos_PGAP2IP"/>
    <property type="match status" value="1"/>
</dbReference>
<organism evidence="6 7">
    <name type="scientific">Eremothecium gossypii (strain ATCC 10895 / CBS 109.51 / FGSC 9923 / NRRL Y-1056)</name>
    <name type="common">Yeast</name>
    <name type="synonym">Ashbya gossypii</name>
    <dbReference type="NCBI Taxonomy" id="284811"/>
    <lineage>
        <taxon>Eukaryota</taxon>
        <taxon>Fungi</taxon>
        <taxon>Dikarya</taxon>
        <taxon>Ascomycota</taxon>
        <taxon>Saccharomycotina</taxon>
        <taxon>Saccharomycetes</taxon>
        <taxon>Saccharomycetales</taxon>
        <taxon>Saccharomycetaceae</taxon>
        <taxon>Eremothecium</taxon>
    </lineage>
</organism>
<dbReference type="Proteomes" id="UP000000591">
    <property type="component" value="Chromosome V"/>
</dbReference>
<accession>Q757Q5</accession>
<dbReference type="GO" id="GO:0031505">
    <property type="term" value="P:fungal-type cell wall organization"/>
    <property type="evidence" value="ECO:0000318"/>
    <property type="project" value="GO_Central"/>
</dbReference>
<evidence type="ECO:0000259" key="2">
    <source>
        <dbReference type="Pfam" id="PF10277"/>
    </source>
</evidence>
<evidence type="ECO:0000256" key="1">
    <source>
        <dbReference type="SAM" id="Phobius"/>
    </source>
</evidence>
<proteinExistence type="predicted"/>
<feature type="transmembrane region" description="Helical" evidence="1">
    <location>
        <begin position="65"/>
        <end position="83"/>
    </location>
</feature>
<feature type="transmembrane region" description="Helical" evidence="1">
    <location>
        <begin position="90"/>
        <end position="109"/>
    </location>
</feature>
<dbReference type="Pfam" id="PF23021">
    <property type="entry name" value="6TM_2nd_PGAP2IP"/>
    <property type="match status" value="1"/>
</dbReference>
<dbReference type="GeneID" id="4621013"/>
<reference evidence="7" key="2">
    <citation type="journal article" date="2013" name="G3 (Bethesda)">
        <title>Genomes of Ashbya fungi isolated from insects reveal four mating-type loci, numerous translocations, lack of transposons, and distinct gene duplications.</title>
        <authorList>
            <person name="Dietrich F.S."/>
            <person name="Voegeli S."/>
            <person name="Kuo S."/>
            <person name="Philippsen P."/>
        </authorList>
    </citation>
    <scope>GENOME REANNOTATION</scope>
    <source>
        <strain evidence="7">ATCC 10895 / CBS 109.51 / FGSC 9923 / NRRL Y-1056</strain>
    </source>
</reference>
<dbReference type="AlphaFoldDB" id="Q757Q5"/>
<evidence type="ECO:0000313" key="6">
    <source>
        <dbReference type="EMBL" id="AAS52642.2"/>
    </source>
</evidence>
<dbReference type="InterPro" id="IPR053911">
    <property type="entry name" value="PGAP2IP_TM_2nd"/>
</dbReference>
<keyword evidence="1" id="KW-1133">Transmembrane helix</keyword>
<feature type="domain" description="PGAP2IP C-terminal nuclease-like" evidence="5">
    <location>
        <begin position="686"/>
        <end position="926"/>
    </location>
</feature>
<feature type="domain" description="PGAP2IP first transmembrane" evidence="4">
    <location>
        <begin position="283"/>
        <end position="434"/>
    </location>
</feature>
<dbReference type="GO" id="GO:0005783">
    <property type="term" value="C:endoplasmic reticulum"/>
    <property type="evidence" value="ECO:0000318"/>
    <property type="project" value="GO_Central"/>
</dbReference>
<keyword evidence="7" id="KW-1185">Reference proteome</keyword>
<dbReference type="GO" id="GO:0016020">
    <property type="term" value="C:membrane"/>
    <property type="evidence" value="ECO:0007669"/>
    <property type="project" value="GOC"/>
</dbReference>